<dbReference type="VEuPathDB" id="VectorBase:RSAN_045401"/>
<accession>A0A9D4TDS7</accession>
<proteinExistence type="predicted"/>
<evidence type="ECO:0000313" key="4">
    <source>
        <dbReference type="Proteomes" id="UP000821837"/>
    </source>
</evidence>
<dbReference type="GO" id="GO:0004222">
    <property type="term" value="F:metalloendopeptidase activity"/>
    <property type="evidence" value="ECO:0007669"/>
    <property type="project" value="InterPro"/>
</dbReference>
<reference evidence="3" key="2">
    <citation type="submission" date="2021-09" db="EMBL/GenBank/DDBJ databases">
        <authorList>
            <person name="Jia N."/>
            <person name="Wang J."/>
            <person name="Shi W."/>
            <person name="Du L."/>
            <person name="Sun Y."/>
            <person name="Zhan W."/>
            <person name="Jiang J."/>
            <person name="Wang Q."/>
            <person name="Zhang B."/>
            <person name="Ji P."/>
            <person name="Sakyi L.B."/>
            <person name="Cui X."/>
            <person name="Yuan T."/>
            <person name="Jiang B."/>
            <person name="Yang W."/>
            <person name="Lam T.T.-Y."/>
            <person name="Chang Q."/>
            <person name="Ding S."/>
            <person name="Wang X."/>
            <person name="Zhu J."/>
            <person name="Ruan X."/>
            <person name="Zhao L."/>
            <person name="Wei J."/>
            <person name="Que T."/>
            <person name="Du C."/>
            <person name="Cheng J."/>
            <person name="Dai P."/>
            <person name="Han X."/>
            <person name="Huang E."/>
            <person name="Gao Y."/>
            <person name="Liu J."/>
            <person name="Shao H."/>
            <person name="Ye R."/>
            <person name="Li L."/>
            <person name="Wei W."/>
            <person name="Wang X."/>
            <person name="Wang C."/>
            <person name="Huo Q."/>
            <person name="Li W."/>
            <person name="Guo W."/>
            <person name="Chen H."/>
            <person name="Chen S."/>
            <person name="Zhou L."/>
            <person name="Zhou L."/>
            <person name="Ni X."/>
            <person name="Tian J."/>
            <person name="Zhou Y."/>
            <person name="Sheng Y."/>
            <person name="Liu T."/>
            <person name="Pan Y."/>
            <person name="Xia L."/>
            <person name="Li J."/>
            <person name="Zhao F."/>
            <person name="Cao W."/>
        </authorList>
    </citation>
    <scope>NUCLEOTIDE SEQUENCE</scope>
    <source>
        <strain evidence="3">Rsan-2018</strain>
        <tissue evidence="3">Larvae</tissue>
    </source>
</reference>
<protein>
    <submittedName>
        <fullName evidence="3">Uncharacterized protein</fullName>
    </submittedName>
</protein>
<feature type="compositionally biased region" description="Polar residues" evidence="1">
    <location>
        <begin position="1"/>
        <end position="10"/>
    </location>
</feature>
<name>A0A9D4TDS7_RHISA</name>
<gene>
    <name evidence="3" type="ORF">HPB52_024867</name>
</gene>
<dbReference type="GO" id="GO:0005886">
    <property type="term" value="C:plasma membrane"/>
    <property type="evidence" value="ECO:0007669"/>
    <property type="project" value="TreeGrafter"/>
</dbReference>
<keyword evidence="2" id="KW-0472">Membrane</keyword>
<feature type="region of interest" description="Disordered" evidence="1">
    <location>
        <begin position="180"/>
        <end position="208"/>
    </location>
</feature>
<evidence type="ECO:0000256" key="1">
    <source>
        <dbReference type="SAM" id="MobiDB-lite"/>
    </source>
</evidence>
<dbReference type="Gene3D" id="3.40.390.10">
    <property type="entry name" value="Collagenase (Catalytic Domain)"/>
    <property type="match status" value="1"/>
</dbReference>
<feature type="compositionally biased region" description="Low complexity" evidence="1">
    <location>
        <begin position="15"/>
        <end position="25"/>
    </location>
</feature>
<evidence type="ECO:0000256" key="2">
    <source>
        <dbReference type="SAM" id="Phobius"/>
    </source>
</evidence>
<feature type="transmembrane region" description="Helical" evidence="2">
    <location>
        <begin position="229"/>
        <end position="250"/>
    </location>
</feature>
<dbReference type="Gene3D" id="1.10.1380.10">
    <property type="entry name" value="Neutral endopeptidase , domain2"/>
    <property type="match status" value="1"/>
</dbReference>
<keyword evidence="2" id="KW-1133">Transmembrane helix</keyword>
<feature type="compositionally biased region" description="Low complexity" evidence="1">
    <location>
        <begin position="41"/>
        <end position="52"/>
    </location>
</feature>
<reference evidence="3" key="1">
    <citation type="journal article" date="2020" name="Cell">
        <title>Large-Scale Comparative Analyses of Tick Genomes Elucidate Their Genetic Diversity and Vector Capacities.</title>
        <authorList>
            <consortium name="Tick Genome and Microbiome Consortium (TIGMIC)"/>
            <person name="Jia N."/>
            <person name="Wang J."/>
            <person name="Shi W."/>
            <person name="Du L."/>
            <person name="Sun Y."/>
            <person name="Zhan W."/>
            <person name="Jiang J.F."/>
            <person name="Wang Q."/>
            <person name="Zhang B."/>
            <person name="Ji P."/>
            <person name="Bell-Sakyi L."/>
            <person name="Cui X.M."/>
            <person name="Yuan T.T."/>
            <person name="Jiang B.G."/>
            <person name="Yang W.F."/>
            <person name="Lam T.T."/>
            <person name="Chang Q.C."/>
            <person name="Ding S.J."/>
            <person name="Wang X.J."/>
            <person name="Zhu J.G."/>
            <person name="Ruan X.D."/>
            <person name="Zhao L."/>
            <person name="Wei J.T."/>
            <person name="Ye R.Z."/>
            <person name="Que T.C."/>
            <person name="Du C.H."/>
            <person name="Zhou Y.H."/>
            <person name="Cheng J.X."/>
            <person name="Dai P.F."/>
            <person name="Guo W.B."/>
            <person name="Han X.H."/>
            <person name="Huang E.J."/>
            <person name="Li L.F."/>
            <person name="Wei W."/>
            <person name="Gao Y.C."/>
            <person name="Liu J.Z."/>
            <person name="Shao H.Z."/>
            <person name="Wang X."/>
            <person name="Wang C.C."/>
            <person name="Yang T.C."/>
            <person name="Huo Q.B."/>
            <person name="Li W."/>
            <person name="Chen H.Y."/>
            <person name="Chen S.E."/>
            <person name="Zhou L.G."/>
            <person name="Ni X.B."/>
            <person name="Tian J.H."/>
            <person name="Sheng Y."/>
            <person name="Liu T."/>
            <person name="Pan Y.S."/>
            <person name="Xia L.Y."/>
            <person name="Li J."/>
            <person name="Zhao F."/>
            <person name="Cao W.C."/>
        </authorList>
    </citation>
    <scope>NUCLEOTIDE SEQUENCE</scope>
    <source>
        <strain evidence="3">Rsan-2018</strain>
    </source>
</reference>
<dbReference type="InterPro" id="IPR024079">
    <property type="entry name" value="MetalloPept_cat_dom_sf"/>
</dbReference>
<comment type="caution">
    <text evidence="3">The sequence shown here is derived from an EMBL/GenBank/DDBJ whole genome shotgun (WGS) entry which is preliminary data.</text>
</comment>
<dbReference type="PROSITE" id="PS51885">
    <property type="entry name" value="NEPRILYSIN"/>
    <property type="match status" value="1"/>
</dbReference>
<feature type="region of interest" description="Disordered" evidence="1">
    <location>
        <begin position="1"/>
        <end position="106"/>
    </location>
</feature>
<dbReference type="SUPFAM" id="SSF55486">
    <property type="entry name" value="Metalloproteases ('zincins'), catalytic domain"/>
    <property type="match status" value="1"/>
</dbReference>
<dbReference type="EMBL" id="JABSTV010000370">
    <property type="protein sequence ID" value="KAH7986566.1"/>
    <property type="molecule type" value="Genomic_DNA"/>
</dbReference>
<keyword evidence="2" id="KW-0812">Transmembrane</keyword>
<evidence type="ECO:0000313" key="3">
    <source>
        <dbReference type="EMBL" id="KAH7986566.1"/>
    </source>
</evidence>
<dbReference type="GO" id="GO:0016485">
    <property type="term" value="P:protein processing"/>
    <property type="evidence" value="ECO:0007669"/>
    <property type="project" value="TreeGrafter"/>
</dbReference>
<dbReference type="InterPro" id="IPR042089">
    <property type="entry name" value="Peptidase_M13_dom_2"/>
</dbReference>
<dbReference type="PANTHER" id="PTHR11733:SF241">
    <property type="entry name" value="GH26575P-RELATED"/>
    <property type="match status" value="1"/>
</dbReference>
<dbReference type="AlphaFoldDB" id="A0A9D4TDS7"/>
<dbReference type="Proteomes" id="UP000821837">
    <property type="component" value="Unassembled WGS sequence"/>
</dbReference>
<dbReference type="InterPro" id="IPR000718">
    <property type="entry name" value="Peptidase_M13"/>
</dbReference>
<dbReference type="PANTHER" id="PTHR11733">
    <property type="entry name" value="ZINC METALLOPROTEASE FAMILY M13 NEPRILYSIN-RELATED"/>
    <property type="match status" value="1"/>
</dbReference>
<organism evidence="3 4">
    <name type="scientific">Rhipicephalus sanguineus</name>
    <name type="common">Brown dog tick</name>
    <name type="synonym">Ixodes sanguineus</name>
    <dbReference type="NCBI Taxonomy" id="34632"/>
    <lineage>
        <taxon>Eukaryota</taxon>
        <taxon>Metazoa</taxon>
        <taxon>Ecdysozoa</taxon>
        <taxon>Arthropoda</taxon>
        <taxon>Chelicerata</taxon>
        <taxon>Arachnida</taxon>
        <taxon>Acari</taxon>
        <taxon>Parasitiformes</taxon>
        <taxon>Ixodida</taxon>
        <taxon>Ixodoidea</taxon>
        <taxon>Ixodidae</taxon>
        <taxon>Rhipicephalinae</taxon>
        <taxon>Rhipicephalus</taxon>
        <taxon>Rhipicephalus</taxon>
    </lineage>
</organism>
<keyword evidence="4" id="KW-1185">Reference proteome</keyword>
<sequence>MRVASDSSISEEGPTDSTSAAAPASGQCPRLPAPLDEETAASRGPRSSSPPTAVSPNRRRLLQARIAMDDRQNLSPQEADASPDEEPRHSSIHLPSRHQREPPRRRTFVENVTFRGQESLLSRNASLESVRGLAVLATDKRGRFHDTRCSSPRASGRIRAVCLHSPSCRERRRHCGRFGIPKTHARGREPHRFVPGRTSRSSRRHTSSPSMLSWMPAVIRVEKRAIPKLTLCSAVFLCVIVVAAFVLVLARKMPSRREHVCSTEHCLEHARRLLSSLNASVDPCHDFYAYVCGGGDDHAVGPNDVLDRFYGSEGWRGTTHRRTTLKALTALEKCADRSGANEDIGDFAQFMADRGISWPAQALQEDRRVGLLELLDVLFDLSINWRVALWFDVSAAYSDIDGSFVVSVSEVGALTWHRMRQLSTLDDNAYAALARNMSSLLTNGSLSLGDDDLAELRRDETAIRSAILSLDPAEQHDRLVPLHRVGDVTRVISSAEWMALLKKHLNADFNVCSHTEVLLSNELYLARMFALLGNLGGDRALNVTGWTFAYVYAWTATPAFDDFPSMGSEGMRMYSLCFLNVQEWFGLAHLAASFSHEFTTHERHEITGILNWTSFALADAIANSRSVSNSTKSMAAAKIQTTAGRHFWPPEPFFHQDTLDIMYDSFPAQQSTFFAIWIKSRMALRKSLTNRYYGSLMTARYRWSLSDVLYVYSFNWMRISLGAFTRRLT</sequence>